<evidence type="ECO:0000313" key="3">
    <source>
        <dbReference type="Proteomes" id="UP000075885"/>
    </source>
</evidence>
<accession>A0A182PWJ0</accession>
<dbReference type="PANTHER" id="PTHR33053:SF9">
    <property type="entry name" value="AGAP000105-PA"/>
    <property type="match status" value="1"/>
</dbReference>
<reference evidence="2" key="2">
    <citation type="submission" date="2020-05" db="UniProtKB">
        <authorList>
            <consortium name="EnsemblMetazoa"/>
        </authorList>
    </citation>
    <scope>IDENTIFICATION</scope>
    <source>
        <strain evidence="2">Epiroticus2</strain>
    </source>
</reference>
<dbReference type="Gene3D" id="3.20.20.70">
    <property type="entry name" value="Aldolase class I"/>
    <property type="match status" value="1"/>
</dbReference>
<dbReference type="PANTHER" id="PTHR33053">
    <property type="entry name" value="PROTEIN, PUTATIVE-RELATED"/>
    <property type="match status" value="1"/>
</dbReference>
<proteinExistence type="predicted"/>
<keyword evidence="3" id="KW-1185">Reference proteome</keyword>
<sequence>MEKEWEEENLSQRPEPESTVSSIVPIQDTRDAAAKHDIDGFLVGGASLKPEFVLIVNATHPETPDFPDVEDQQIEWLEDDEDANIYRHLPNESDIENEDEYCDDDRAHKNQIFINTMRLWALKHQITHAAINDFLEAIRNTTDFYVPKDSRTFLKTPVGVGKEIISVAGGQLWYQGIENSIQHLLGGSQLIVDSLEINISIDGLPLHNSGTTQLWPILVQLHGTADTPIMVVGIYCGASKPDNVDDYLRPLVSELKDILDNGVCIDGRQVPIKLRAIIADAPARAFIKGVAYHNGIHACMKCKIMGRSYQRRMTYEGTAEERTDEEFRRGAYCIGHQKRPTPLLAIKSLDIRGQGCANI</sequence>
<name>A0A182PWJ0_9DIPT</name>
<evidence type="ECO:0000256" key="1">
    <source>
        <dbReference type="SAM" id="MobiDB-lite"/>
    </source>
</evidence>
<dbReference type="STRING" id="199890.A0A182PWJ0"/>
<organism evidence="2 3">
    <name type="scientific">Anopheles epiroticus</name>
    <dbReference type="NCBI Taxonomy" id="199890"/>
    <lineage>
        <taxon>Eukaryota</taxon>
        <taxon>Metazoa</taxon>
        <taxon>Ecdysozoa</taxon>
        <taxon>Arthropoda</taxon>
        <taxon>Hexapoda</taxon>
        <taxon>Insecta</taxon>
        <taxon>Pterygota</taxon>
        <taxon>Neoptera</taxon>
        <taxon>Endopterygota</taxon>
        <taxon>Diptera</taxon>
        <taxon>Nematocera</taxon>
        <taxon>Culicoidea</taxon>
        <taxon>Culicidae</taxon>
        <taxon>Anophelinae</taxon>
        <taxon>Anopheles</taxon>
    </lineage>
</organism>
<dbReference type="EnsemblMetazoa" id="AEPI011327-RA">
    <property type="protein sequence ID" value="AEPI011327-PA"/>
    <property type="gene ID" value="AEPI011327"/>
</dbReference>
<evidence type="ECO:0000313" key="2">
    <source>
        <dbReference type="EnsemblMetazoa" id="AEPI011327-PA"/>
    </source>
</evidence>
<dbReference type="VEuPathDB" id="VectorBase:AEPI011327"/>
<dbReference type="InterPro" id="IPR013785">
    <property type="entry name" value="Aldolase_TIM"/>
</dbReference>
<dbReference type="Proteomes" id="UP000075885">
    <property type="component" value="Unassembled WGS sequence"/>
</dbReference>
<feature type="region of interest" description="Disordered" evidence="1">
    <location>
        <begin position="1"/>
        <end position="21"/>
    </location>
</feature>
<reference evidence="3" key="1">
    <citation type="submission" date="2013-03" db="EMBL/GenBank/DDBJ databases">
        <title>The Genome Sequence of Anopheles epiroticus epiroticus2.</title>
        <authorList>
            <consortium name="The Broad Institute Genomics Platform"/>
            <person name="Neafsey D.E."/>
            <person name="Howell P."/>
            <person name="Walker B."/>
            <person name="Young S.K."/>
            <person name="Zeng Q."/>
            <person name="Gargeya S."/>
            <person name="Fitzgerald M."/>
            <person name="Haas B."/>
            <person name="Abouelleil A."/>
            <person name="Allen A.W."/>
            <person name="Alvarado L."/>
            <person name="Arachchi H.M."/>
            <person name="Berlin A.M."/>
            <person name="Chapman S.B."/>
            <person name="Gainer-Dewar J."/>
            <person name="Goldberg J."/>
            <person name="Griggs A."/>
            <person name="Gujja S."/>
            <person name="Hansen M."/>
            <person name="Howarth C."/>
            <person name="Imamovic A."/>
            <person name="Ireland A."/>
            <person name="Larimer J."/>
            <person name="McCowan C."/>
            <person name="Murphy C."/>
            <person name="Pearson M."/>
            <person name="Poon T.W."/>
            <person name="Priest M."/>
            <person name="Roberts A."/>
            <person name="Saif S."/>
            <person name="Shea T."/>
            <person name="Sisk P."/>
            <person name="Sykes S."/>
            <person name="Wortman J."/>
            <person name="Nusbaum C."/>
            <person name="Birren B."/>
        </authorList>
    </citation>
    <scope>NUCLEOTIDE SEQUENCE [LARGE SCALE GENOMIC DNA]</scope>
    <source>
        <strain evidence="3">Epiroticus2</strain>
    </source>
</reference>
<protein>
    <submittedName>
        <fullName evidence="2">Uncharacterized protein</fullName>
    </submittedName>
</protein>
<dbReference type="AlphaFoldDB" id="A0A182PWJ0"/>